<name>A0A1W2BZK7_9FIRM</name>
<dbReference type="AlphaFoldDB" id="A0A1W2BZK7"/>
<feature type="transmembrane region" description="Helical" evidence="1">
    <location>
        <begin position="165"/>
        <end position="185"/>
    </location>
</feature>
<reference evidence="2 3" key="1">
    <citation type="submission" date="2017-04" db="EMBL/GenBank/DDBJ databases">
        <authorList>
            <person name="Afonso C.L."/>
            <person name="Miller P.J."/>
            <person name="Scott M.A."/>
            <person name="Spackman E."/>
            <person name="Goraichik I."/>
            <person name="Dimitrov K.M."/>
            <person name="Suarez D.L."/>
            <person name="Swayne D.E."/>
        </authorList>
    </citation>
    <scope>NUCLEOTIDE SEQUENCE [LARGE SCALE GENOMIC DNA]</scope>
    <source>
        <strain evidence="2 3">DSM 5090</strain>
    </source>
</reference>
<evidence type="ECO:0008006" key="4">
    <source>
        <dbReference type="Google" id="ProtNLM"/>
    </source>
</evidence>
<dbReference type="STRING" id="112901.SAMN04488500_10924"/>
<sequence>MTNRRIIVFSTGLFLAVLLAIIIGVVEQGRHDYAQNIAVKACVWIIYTFAEIKYGIEIKRYIRVFVMTVIVSDSFLGLYLDLYATSMIFDKIQHIFGSYAYSLFAYNLICQLTQPTISRTFRFIFVLSLGLSVGALYEIGEFIGDQIVKPKVPSQPSLLDTDLDLIADVIGSLIAAVHATTILSINCKRRAE</sequence>
<organism evidence="2 3">
    <name type="scientific">Sporomusa malonica</name>
    <dbReference type="NCBI Taxonomy" id="112901"/>
    <lineage>
        <taxon>Bacteria</taxon>
        <taxon>Bacillati</taxon>
        <taxon>Bacillota</taxon>
        <taxon>Negativicutes</taxon>
        <taxon>Selenomonadales</taxon>
        <taxon>Sporomusaceae</taxon>
        <taxon>Sporomusa</taxon>
    </lineage>
</organism>
<feature type="transmembrane region" description="Helical" evidence="1">
    <location>
        <begin position="7"/>
        <end position="27"/>
    </location>
</feature>
<feature type="transmembrane region" description="Helical" evidence="1">
    <location>
        <begin position="33"/>
        <end position="50"/>
    </location>
</feature>
<dbReference type="InterPro" id="IPR014509">
    <property type="entry name" value="YjdF-like"/>
</dbReference>
<accession>A0A1W2BZK7</accession>
<dbReference type="EMBL" id="FWXI01000009">
    <property type="protein sequence ID" value="SMC78425.1"/>
    <property type="molecule type" value="Genomic_DNA"/>
</dbReference>
<feature type="transmembrane region" description="Helical" evidence="1">
    <location>
        <begin position="121"/>
        <end position="140"/>
    </location>
</feature>
<keyword evidence="3" id="KW-1185">Reference proteome</keyword>
<protein>
    <recommendedName>
        <fullName evidence="4">VanZ like family protein</fullName>
    </recommendedName>
</protein>
<gene>
    <name evidence="2" type="ORF">SAMN04488500_10924</name>
</gene>
<evidence type="ECO:0000313" key="3">
    <source>
        <dbReference type="Proteomes" id="UP000192738"/>
    </source>
</evidence>
<evidence type="ECO:0000313" key="2">
    <source>
        <dbReference type="EMBL" id="SMC78425.1"/>
    </source>
</evidence>
<keyword evidence="1" id="KW-0812">Transmembrane</keyword>
<feature type="transmembrane region" description="Helical" evidence="1">
    <location>
        <begin position="92"/>
        <end position="109"/>
    </location>
</feature>
<dbReference type="Proteomes" id="UP000192738">
    <property type="component" value="Unassembled WGS sequence"/>
</dbReference>
<keyword evidence="1" id="KW-1133">Transmembrane helix</keyword>
<feature type="transmembrane region" description="Helical" evidence="1">
    <location>
        <begin position="62"/>
        <end position="80"/>
    </location>
</feature>
<proteinExistence type="predicted"/>
<evidence type="ECO:0000256" key="1">
    <source>
        <dbReference type="SAM" id="Phobius"/>
    </source>
</evidence>
<dbReference type="RefSeq" id="WP_084575936.1">
    <property type="nucleotide sequence ID" value="NZ_CP155572.1"/>
</dbReference>
<dbReference type="Pfam" id="PF09997">
    <property type="entry name" value="DUF2238"/>
    <property type="match status" value="1"/>
</dbReference>
<keyword evidence="1" id="KW-0472">Membrane</keyword>
<dbReference type="OrthoDB" id="2942551at2"/>